<organism evidence="2 3">
    <name type="scientific">Musa acuminata subsp. malaccensis</name>
    <name type="common">Wild banana</name>
    <name type="synonym">Musa malaccensis</name>
    <dbReference type="NCBI Taxonomy" id="214687"/>
    <lineage>
        <taxon>Eukaryota</taxon>
        <taxon>Viridiplantae</taxon>
        <taxon>Streptophyta</taxon>
        <taxon>Embryophyta</taxon>
        <taxon>Tracheophyta</taxon>
        <taxon>Spermatophyta</taxon>
        <taxon>Magnoliopsida</taxon>
        <taxon>Liliopsida</taxon>
        <taxon>Zingiberales</taxon>
        <taxon>Musaceae</taxon>
        <taxon>Musa</taxon>
    </lineage>
</organism>
<protein>
    <submittedName>
        <fullName evidence="2">Uncharacterized protein</fullName>
    </submittedName>
</protein>
<name>A0A804J6F5_MUSAM</name>
<dbReference type="OMA" id="NVINTIM"/>
<dbReference type="Gramene" id="Ma05_t19910.1">
    <property type="protein sequence ID" value="Ma05_p19910.1"/>
    <property type="gene ID" value="Ma05_g19910"/>
</dbReference>
<sequence>MMNSDTSLDCAVFKLSPRRSRCELFVSGNGKTEKIASGFLKPFITHLKVADEQAARVDKSIKLELEKSHDAGSWFNKGTLERFVRFVSTPEVLESANTYYAEMLQLEGARRIYAQGGGDTLPGTSGEDGTNTVAAADITK</sequence>
<dbReference type="EnsemblPlants" id="Ma05_t19910.1">
    <property type="protein sequence ID" value="Ma05_p19910.1"/>
    <property type="gene ID" value="Ma05_g19910"/>
</dbReference>
<dbReference type="InParanoid" id="A0A804J6F5"/>
<dbReference type="AlphaFoldDB" id="A0A804J6F5"/>
<evidence type="ECO:0000313" key="3">
    <source>
        <dbReference type="Proteomes" id="UP000012960"/>
    </source>
</evidence>
<dbReference type="OrthoDB" id="2020180at2759"/>
<dbReference type="PANTHER" id="PTHR31008">
    <property type="entry name" value="COP1-INTERACTING PROTEIN-RELATED"/>
    <property type="match status" value="1"/>
</dbReference>
<accession>A0A804J6F5</accession>
<feature type="region of interest" description="Disordered" evidence="1">
    <location>
        <begin position="118"/>
        <end position="140"/>
    </location>
</feature>
<proteinExistence type="predicted"/>
<evidence type="ECO:0000256" key="1">
    <source>
        <dbReference type="SAM" id="MobiDB-lite"/>
    </source>
</evidence>
<evidence type="ECO:0000313" key="2">
    <source>
        <dbReference type="EnsemblPlants" id="Ma05_p19910.1"/>
    </source>
</evidence>
<dbReference type="Proteomes" id="UP000012960">
    <property type="component" value="Unplaced"/>
</dbReference>
<reference evidence="2" key="1">
    <citation type="submission" date="2021-05" db="UniProtKB">
        <authorList>
            <consortium name="EnsemblPlants"/>
        </authorList>
    </citation>
    <scope>IDENTIFICATION</scope>
    <source>
        <strain evidence="2">subsp. malaccensis</strain>
    </source>
</reference>
<dbReference type="PANTHER" id="PTHR31008:SF15">
    <property type="entry name" value="GPI-ANCHORED ADHESIN-LIKE PROTEIN"/>
    <property type="match status" value="1"/>
</dbReference>
<keyword evidence="3" id="KW-1185">Reference proteome</keyword>